<dbReference type="GeneID" id="118407965"/>
<evidence type="ECO:0000313" key="16">
    <source>
        <dbReference type="Proteomes" id="UP000001554"/>
    </source>
</evidence>
<feature type="domain" description="C2H2-type" evidence="15">
    <location>
        <begin position="227"/>
        <end position="256"/>
    </location>
</feature>
<keyword evidence="7" id="KW-0862">Zinc</keyword>
<evidence type="ECO:0000256" key="7">
    <source>
        <dbReference type="ARBA" id="ARBA00022833"/>
    </source>
</evidence>
<feature type="domain" description="C2H2-type" evidence="15">
    <location>
        <begin position="168"/>
        <end position="197"/>
    </location>
</feature>
<feature type="non-terminal residue" evidence="17">
    <location>
        <position position="537"/>
    </location>
</feature>
<evidence type="ECO:0000256" key="3">
    <source>
        <dbReference type="ARBA" id="ARBA00022553"/>
    </source>
</evidence>
<reference evidence="17" key="2">
    <citation type="submission" date="2025-08" db="UniProtKB">
        <authorList>
            <consortium name="RefSeq"/>
        </authorList>
    </citation>
    <scope>IDENTIFICATION</scope>
</reference>
<comment type="function">
    <text evidence="9">Zinc-dependent transcriptional regulator of cellular adaption to conditions of exposure to heavy metals. Binds to metal responsive elements (MRE) in promoters and activates the transcription of metallothionein genes like metallothionein-2/MT2A. Also regulates the expression of metalloproteases in response to intracellular zinc and functions as a catabolic regulator of cartilages.</text>
</comment>
<dbReference type="PROSITE" id="PS00028">
    <property type="entry name" value="ZINC_FINGER_C2H2_1"/>
    <property type="match status" value="6"/>
</dbReference>
<keyword evidence="8" id="KW-0007">Acetylation</keyword>
<dbReference type="GO" id="GO:0006357">
    <property type="term" value="P:regulation of transcription by RNA polymerase II"/>
    <property type="evidence" value="ECO:0000318"/>
    <property type="project" value="GO_Central"/>
</dbReference>
<dbReference type="AlphaFoldDB" id="A0A9J7HRA4"/>
<dbReference type="FunFam" id="3.30.160.60:FF:000349">
    <property type="entry name" value="metal regulatory transcription factor 1"/>
    <property type="match status" value="1"/>
</dbReference>
<dbReference type="SMART" id="SM00355">
    <property type="entry name" value="ZnF_C2H2"/>
    <property type="match status" value="6"/>
</dbReference>
<keyword evidence="5" id="KW-0677">Repeat</keyword>
<evidence type="ECO:0000256" key="10">
    <source>
        <dbReference type="ARBA" id="ARBA00068055"/>
    </source>
</evidence>
<feature type="domain" description="C2H2-type" evidence="15">
    <location>
        <begin position="287"/>
        <end position="316"/>
    </location>
</feature>
<evidence type="ECO:0000259" key="15">
    <source>
        <dbReference type="PROSITE" id="PS50157"/>
    </source>
</evidence>
<name>A0A9J7HRA4_BRAFL</name>
<dbReference type="SUPFAM" id="SSF57667">
    <property type="entry name" value="beta-beta-alpha zinc fingers"/>
    <property type="match status" value="4"/>
</dbReference>
<evidence type="ECO:0000313" key="17">
    <source>
        <dbReference type="RefSeq" id="XP_035664464.1"/>
    </source>
</evidence>
<dbReference type="PANTHER" id="PTHR46179">
    <property type="entry name" value="ZINC FINGER PROTEIN"/>
    <property type="match status" value="1"/>
</dbReference>
<feature type="compositionally biased region" description="Basic and acidic residues" evidence="14">
    <location>
        <begin position="1"/>
        <end position="10"/>
    </location>
</feature>
<dbReference type="Proteomes" id="UP000001554">
    <property type="component" value="Unplaced"/>
</dbReference>
<comment type="subcellular location">
    <subcellularLocation>
        <location evidence="1">Cytoplasm</location>
    </subcellularLocation>
</comment>
<dbReference type="GO" id="GO:0008270">
    <property type="term" value="F:zinc ion binding"/>
    <property type="evidence" value="ECO:0007669"/>
    <property type="project" value="UniProtKB-KW"/>
</dbReference>
<keyword evidence="3" id="KW-0597">Phosphoprotein</keyword>
<proteinExistence type="predicted"/>
<dbReference type="InterPro" id="IPR051061">
    <property type="entry name" value="Zinc_finger_trans_reg"/>
</dbReference>
<dbReference type="OrthoDB" id="6145499at2759"/>
<dbReference type="RefSeq" id="XP_035664464.1">
    <property type="nucleotide sequence ID" value="XM_035808571.1"/>
</dbReference>
<dbReference type="GO" id="GO:0010038">
    <property type="term" value="P:response to metal ion"/>
    <property type="evidence" value="ECO:0007669"/>
    <property type="project" value="UniProtKB-ARBA"/>
</dbReference>
<gene>
    <name evidence="17" type="primary">LOC118407965</name>
</gene>
<dbReference type="GO" id="GO:0005654">
    <property type="term" value="C:nucleoplasm"/>
    <property type="evidence" value="ECO:0007669"/>
    <property type="project" value="UniProtKB-ARBA"/>
</dbReference>
<feature type="domain" description="C2H2-type" evidence="15">
    <location>
        <begin position="198"/>
        <end position="227"/>
    </location>
</feature>
<dbReference type="Gene3D" id="3.30.160.60">
    <property type="entry name" value="Classic Zinc Finger"/>
    <property type="match status" value="6"/>
</dbReference>
<dbReference type="GO" id="GO:0005737">
    <property type="term" value="C:cytoplasm"/>
    <property type="evidence" value="ECO:0007669"/>
    <property type="project" value="UniProtKB-SubCell"/>
</dbReference>
<dbReference type="InterPro" id="IPR013087">
    <property type="entry name" value="Znf_C2H2_type"/>
</dbReference>
<dbReference type="FunFam" id="3.30.160.60:FF:000199">
    <property type="entry name" value="metal regulatory transcription factor 1"/>
    <property type="match status" value="1"/>
</dbReference>
<evidence type="ECO:0000256" key="5">
    <source>
        <dbReference type="ARBA" id="ARBA00022737"/>
    </source>
</evidence>
<keyword evidence="2" id="KW-0963">Cytoplasm</keyword>
<evidence type="ECO:0000256" key="2">
    <source>
        <dbReference type="ARBA" id="ARBA00022490"/>
    </source>
</evidence>
<evidence type="ECO:0000256" key="8">
    <source>
        <dbReference type="ARBA" id="ARBA00022990"/>
    </source>
</evidence>
<evidence type="ECO:0000256" key="4">
    <source>
        <dbReference type="ARBA" id="ARBA00022723"/>
    </source>
</evidence>
<protein>
    <recommendedName>
        <fullName evidence="10">Metal regulatory transcription factor 1</fullName>
    </recommendedName>
    <alternativeName>
        <fullName evidence="12">MRE-binding transcription factor</fullName>
    </alternativeName>
    <alternativeName>
        <fullName evidence="11">Transcription factor MTF-1</fullName>
    </alternativeName>
</protein>
<feature type="region of interest" description="Disordered" evidence="14">
    <location>
        <begin position="1"/>
        <end position="46"/>
    </location>
</feature>
<dbReference type="FunFam" id="3.30.160.60:FF:000397">
    <property type="entry name" value="Metal regulatory transcription factor 1"/>
    <property type="match status" value="1"/>
</dbReference>
<keyword evidence="6 13" id="KW-0863">Zinc-finger</keyword>
<evidence type="ECO:0000256" key="1">
    <source>
        <dbReference type="ARBA" id="ARBA00004496"/>
    </source>
</evidence>
<dbReference type="PANTHER" id="PTHR46179:SF25">
    <property type="entry name" value="METAL RESPONSE ELEMENT-BINDING TRANSCRIPTION FACTOR-1, ISOFORM C"/>
    <property type="match status" value="1"/>
</dbReference>
<feature type="domain" description="C2H2-type" evidence="15">
    <location>
        <begin position="257"/>
        <end position="286"/>
    </location>
</feature>
<evidence type="ECO:0000256" key="12">
    <source>
        <dbReference type="ARBA" id="ARBA00083793"/>
    </source>
</evidence>
<feature type="region of interest" description="Disordered" evidence="14">
    <location>
        <begin position="61"/>
        <end position="89"/>
    </location>
</feature>
<evidence type="ECO:0000256" key="6">
    <source>
        <dbReference type="ARBA" id="ARBA00022771"/>
    </source>
</evidence>
<accession>A0A9J7HRA4</accession>
<dbReference type="GO" id="GO:0045944">
    <property type="term" value="P:positive regulation of transcription by RNA polymerase II"/>
    <property type="evidence" value="ECO:0007669"/>
    <property type="project" value="UniProtKB-ARBA"/>
</dbReference>
<evidence type="ECO:0000256" key="9">
    <source>
        <dbReference type="ARBA" id="ARBA00056278"/>
    </source>
</evidence>
<evidence type="ECO:0000256" key="14">
    <source>
        <dbReference type="SAM" id="MobiDB-lite"/>
    </source>
</evidence>
<keyword evidence="16" id="KW-1185">Reference proteome</keyword>
<dbReference type="KEGG" id="bfo:118407965"/>
<dbReference type="FunFam" id="3.30.160.60:FF:000072">
    <property type="entry name" value="zinc finger protein 143 isoform X1"/>
    <property type="match status" value="2"/>
</dbReference>
<sequence length="537" mass="58442">MATEPRLEEKTFEDETSQDSFQTDQNGNTGGNGLGEDDEAFANDSFIHPGFDRTSIFIEGASDSECGDGKDGSSHGHSDMGDDNSAQGYIHHTISPDQITFSITPGRCNMPDPTNIDHATLTLETECPTTNSKEVKRYRCTYSDCNRSYSTAGNLKTHQKTHTKDYTFVCKQQGCGKAFLTSYSLKIHVRVHTKERPYSCDAADCEKSFNTLYRLKAHQRLHSGETFNCDSDGCTRYFTTRSDLMKHLRTHTGEKPYKCTENSCGKAFAASHHLKTHIRTHTGEKPYSCEKEGCQRAFTTQYSLKSHIKTHAKKGMSSLGCSGEDIQIITTTTGEIAQWSLGSQFVLASSGELGQGDANSLLEQINQQVQAQDSMGLPISTDMLTPIYTDQQGNQIVALGPDTGVAVTTQQPAFVTAGTGGATQVQQSDYSSMGGPVEMLQPSPGQQLPGQQAPLLLPPDLQLQPQTNLIPPTILMNVPVVQSAGEGQPDNSQVFTLKELKMPSAGTSTQPVQDVSSAQVDTQIASLLQHMSQQVQT</sequence>
<feature type="compositionally biased region" description="Basic and acidic residues" evidence="14">
    <location>
        <begin position="67"/>
        <end position="80"/>
    </location>
</feature>
<dbReference type="FunFam" id="3.30.160.60:FF:000125">
    <property type="entry name" value="Putative zinc finger protein 143"/>
    <property type="match status" value="1"/>
</dbReference>
<feature type="domain" description="C2H2-type" evidence="15">
    <location>
        <begin position="138"/>
        <end position="167"/>
    </location>
</feature>
<dbReference type="GO" id="GO:0003677">
    <property type="term" value="F:DNA binding"/>
    <property type="evidence" value="ECO:0007669"/>
    <property type="project" value="UniProtKB-ARBA"/>
</dbReference>
<evidence type="ECO:0000256" key="11">
    <source>
        <dbReference type="ARBA" id="ARBA00083009"/>
    </source>
</evidence>
<reference evidence="17" key="1">
    <citation type="journal article" date="2016" name="Genome Biol. Evol.">
        <title>Conserved non-coding elements in the most distant genera of cephalochordates: the Goldilocks principle.</title>
        <authorList>
            <person name="Yue J.X."/>
            <person name="Kozmikova I."/>
            <person name="Ono H."/>
            <person name="Nossa C.W."/>
            <person name="Kozmik Z."/>
            <person name="Putnam N.H."/>
            <person name="Yu J.K."/>
            <person name="Holland L.Z."/>
        </authorList>
    </citation>
    <scope>NUCLEOTIDE SEQUENCE</scope>
</reference>
<dbReference type="Pfam" id="PF00096">
    <property type="entry name" value="zf-C2H2"/>
    <property type="match status" value="6"/>
</dbReference>
<evidence type="ECO:0000256" key="13">
    <source>
        <dbReference type="PROSITE-ProRule" id="PRU00042"/>
    </source>
</evidence>
<dbReference type="GO" id="GO:0005634">
    <property type="term" value="C:nucleus"/>
    <property type="evidence" value="ECO:0000318"/>
    <property type="project" value="GO_Central"/>
</dbReference>
<keyword evidence="4" id="KW-0479">Metal-binding</keyword>
<dbReference type="PROSITE" id="PS50157">
    <property type="entry name" value="ZINC_FINGER_C2H2_2"/>
    <property type="match status" value="6"/>
</dbReference>
<organism evidence="16 17">
    <name type="scientific">Branchiostoma floridae</name>
    <name type="common">Florida lancelet</name>
    <name type="synonym">Amphioxus</name>
    <dbReference type="NCBI Taxonomy" id="7739"/>
    <lineage>
        <taxon>Eukaryota</taxon>
        <taxon>Metazoa</taxon>
        <taxon>Chordata</taxon>
        <taxon>Cephalochordata</taxon>
        <taxon>Leptocardii</taxon>
        <taxon>Amphioxiformes</taxon>
        <taxon>Branchiostomatidae</taxon>
        <taxon>Branchiostoma</taxon>
    </lineage>
</organism>
<dbReference type="InterPro" id="IPR036236">
    <property type="entry name" value="Znf_C2H2_sf"/>
</dbReference>